<dbReference type="AlphaFoldDB" id="A0A9D2LRD9"/>
<dbReference type="SMART" id="SM00939">
    <property type="entry name" value="PepX_C"/>
    <property type="match status" value="1"/>
</dbReference>
<protein>
    <submittedName>
        <fullName evidence="3">CocE/NonD family hydrolase</fullName>
    </submittedName>
</protein>
<name>A0A9D2LRD9_9FIRM</name>
<evidence type="ECO:0000313" key="3">
    <source>
        <dbReference type="EMBL" id="HJB27791.1"/>
    </source>
</evidence>
<comment type="caution">
    <text evidence="3">The sequence shown here is derived from an EMBL/GenBank/DDBJ whole genome shotgun (WGS) entry which is preliminary data.</text>
</comment>
<keyword evidence="1 3" id="KW-0378">Hydrolase</keyword>
<proteinExistence type="predicted"/>
<sequence>MTPEMELELRRIREEFGKCRVKPTYEIKTCGEEMLEMEDGVKLRTIIYRPDREGPAPTIAVRTCYPDNDQVYRATAEEYCKRGYNYIYQYCRGTGGSQGEWEPNVNERADGKTTIDWIAAQDWVGNIGYWGCSYLSLTGWLIADILPDKVKTMYLTHYGAQRFVSAYQDGMFRHDVLTSWTMENAGFPVDADYLSSCMYRPQVEVDEALWGKKIPWYRDWITSTDREDTYWNTGFWQLLKEIPKRVKVPLYVGEGWYDHHLASAIETYLSLSEECREKSRFRIGAWDHGFQIKLADRQGEHFDNDDTLNSFYWFQELLEEEKTPEASIDYYIIGADQWHHRKKFQLENRKELRLYIGNGEEGTYKLKASNDGQGSLLSWKFDPEHPVMTHGAESLLATKEEQGSLLQPEPGYREDVISCISEPFARDVTIMGKMQAVLTVSANVEDTAFVAKIMEVREDGKAYNMRTGITTLAYRGHSGKRQTYEPGEKVRIAIDTWELAWMIKKGSRIRIDLTSSDFPQYSVHSNYPGCWAEQKNVREAVLQVYFGGYEESYLKLPILE</sequence>
<gene>
    <name evidence="3" type="ORF">IAA06_03240</name>
</gene>
<dbReference type="InterPro" id="IPR008979">
    <property type="entry name" value="Galactose-bd-like_sf"/>
</dbReference>
<dbReference type="InterPro" id="IPR000383">
    <property type="entry name" value="Xaa-Pro-like_dom"/>
</dbReference>
<dbReference type="SUPFAM" id="SSF53474">
    <property type="entry name" value="alpha/beta-Hydrolases"/>
    <property type="match status" value="1"/>
</dbReference>
<organism evidence="3 4">
    <name type="scientific">Candidatus Blautia faecavium</name>
    <dbReference type="NCBI Taxonomy" id="2838487"/>
    <lineage>
        <taxon>Bacteria</taxon>
        <taxon>Bacillati</taxon>
        <taxon>Bacillota</taxon>
        <taxon>Clostridia</taxon>
        <taxon>Lachnospirales</taxon>
        <taxon>Lachnospiraceae</taxon>
        <taxon>Blautia</taxon>
    </lineage>
</organism>
<dbReference type="SUPFAM" id="SSF49785">
    <property type="entry name" value="Galactose-binding domain-like"/>
    <property type="match status" value="1"/>
</dbReference>
<dbReference type="Gene3D" id="2.60.120.260">
    <property type="entry name" value="Galactose-binding domain-like"/>
    <property type="match status" value="1"/>
</dbReference>
<dbReference type="GO" id="GO:0008239">
    <property type="term" value="F:dipeptidyl-peptidase activity"/>
    <property type="evidence" value="ECO:0007669"/>
    <property type="project" value="InterPro"/>
</dbReference>
<dbReference type="InterPro" id="IPR013736">
    <property type="entry name" value="Xaa-Pro_dipept_C"/>
</dbReference>
<dbReference type="Gene3D" id="1.10.3020.10">
    <property type="entry name" value="alpha-amino acid ester hydrolase ( Helical cap domain)"/>
    <property type="match status" value="1"/>
</dbReference>
<reference evidence="3" key="2">
    <citation type="submission" date="2021-04" db="EMBL/GenBank/DDBJ databases">
        <authorList>
            <person name="Gilroy R."/>
        </authorList>
    </citation>
    <scope>NUCLEOTIDE SEQUENCE</scope>
    <source>
        <strain evidence="3">ChiSjej1B19-5720</strain>
    </source>
</reference>
<dbReference type="NCBIfam" id="TIGR00976">
    <property type="entry name" value="CocE_NonD"/>
    <property type="match status" value="1"/>
</dbReference>
<dbReference type="InterPro" id="IPR029058">
    <property type="entry name" value="AB_hydrolase_fold"/>
</dbReference>
<dbReference type="Gene3D" id="3.40.50.1820">
    <property type="entry name" value="alpha/beta hydrolase"/>
    <property type="match status" value="1"/>
</dbReference>
<dbReference type="Pfam" id="PF02129">
    <property type="entry name" value="Peptidase_S15"/>
    <property type="match status" value="1"/>
</dbReference>
<feature type="domain" description="Xaa-Pro dipeptidyl-peptidase C-terminal" evidence="2">
    <location>
        <begin position="311"/>
        <end position="555"/>
    </location>
</feature>
<evidence type="ECO:0000259" key="2">
    <source>
        <dbReference type="SMART" id="SM00939"/>
    </source>
</evidence>
<evidence type="ECO:0000313" key="4">
    <source>
        <dbReference type="Proteomes" id="UP000823842"/>
    </source>
</evidence>
<evidence type="ECO:0000256" key="1">
    <source>
        <dbReference type="ARBA" id="ARBA00022801"/>
    </source>
</evidence>
<dbReference type="EMBL" id="DWYZ01000072">
    <property type="protein sequence ID" value="HJB27791.1"/>
    <property type="molecule type" value="Genomic_DNA"/>
</dbReference>
<accession>A0A9D2LRD9</accession>
<dbReference type="Pfam" id="PF08530">
    <property type="entry name" value="PepX_C"/>
    <property type="match status" value="1"/>
</dbReference>
<dbReference type="InterPro" id="IPR005674">
    <property type="entry name" value="CocE/Ser_esterase"/>
</dbReference>
<reference evidence="3" key="1">
    <citation type="journal article" date="2021" name="PeerJ">
        <title>Extensive microbial diversity within the chicken gut microbiome revealed by metagenomics and culture.</title>
        <authorList>
            <person name="Gilroy R."/>
            <person name="Ravi A."/>
            <person name="Getino M."/>
            <person name="Pursley I."/>
            <person name="Horton D.L."/>
            <person name="Alikhan N.F."/>
            <person name="Baker D."/>
            <person name="Gharbi K."/>
            <person name="Hall N."/>
            <person name="Watson M."/>
            <person name="Adriaenssens E.M."/>
            <person name="Foster-Nyarko E."/>
            <person name="Jarju S."/>
            <person name="Secka A."/>
            <person name="Antonio M."/>
            <person name="Oren A."/>
            <person name="Chaudhuri R.R."/>
            <person name="La Ragione R."/>
            <person name="Hildebrand F."/>
            <person name="Pallen M.J."/>
        </authorList>
    </citation>
    <scope>NUCLEOTIDE SEQUENCE</scope>
    <source>
        <strain evidence="3">ChiSjej1B19-5720</strain>
    </source>
</reference>
<dbReference type="Proteomes" id="UP000823842">
    <property type="component" value="Unassembled WGS sequence"/>
</dbReference>